<dbReference type="InterPro" id="IPR001952">
    <property type="entry name" value="Alkaline_phosphatase"/>
</dbReference>
<dbReference type="SUPFAM" id="SSF53649">
    <property type="entry name" value="Alkaline phosphatase-like"/>
    <property type="match status" value="1"/>
</dbReference>
<dbReference type="AlphaFoldDB" id="A0A518GFM2"/>
<dbReference type="EMBL" id="CP036298">
    <property type="protein sequence ID" value="QDV27396.1"/>
    <property type="molecule type" value="Genomic_DNA"/>
</dbReference>
<keyword evidence="3" id="KW-0460">Magnesium</keyword>
<keyword evidence="6" id="KW-0378">Hydrolase</keyword>
<dbReference type="PANTHER" id="PTHR11596:SF5">
    <property type="entry name" value="ALKALINE PHOSPHATASE"/>
    <property type="match status" value="1"/>
</dbReference>
<keyword evidence="1" id="KW-0597">Phosphoprotein</keyword>
<dbReference type="GO" id="GO:0004035">
    <property type="term" value="F:alkaline phosphatase activity"/>
    <property type="evidence" value="ECO:0007669"/>
    <property type="project" value="UniProtKB-EC"/>
</dbReference>
<gene>
    <name evidence="6" type="primary">phoA_2</name>
    <name evidence="6" type="ORF">Q31a_57850</name>
</gene>
<accession>A0A518GFM2</accession>
<feature type="binding site" evidence="3">
    <location>
        <position position="532"/>
    </location>
    <ligand>
        <name>Zn(2+)</name>
        <dbReference type="ChEBI" id="CHEBI:29105"/>
        <label>2</label>
    </ligand>
</feature>
<keyword evidence="3" id="KW-0862">Zinc</keyword>
<proteinExistence type="predicted"/>
<comment type="cofactor">
    <cofactor evidence="3">
        <name>Mg(2+)</name>
        <dbReference type="ChEBI" id="CHEBI:18420"/>
    </cofactor>
    <text evidence="3">Binds 1 Mg(2+) ion.</text>
</comment>
<evidence type="ECO:0000256" key="5">
    <source>
        <dbReference type="SAM" id="SignalP"/>
    </source>
</evidence>
<evidence type="ECO:0000256" key="2">
    <source>
        <dbReference type="PIRSR" id="PIRSR601952-1"/>
    </source>
</evidence>
<keyword evidence="7" id="KW-1185">Reference proteome</keyword>
<protein>
    <submittedName>
        <fullName evidence="6">Alkaline phosphatase H</fullName>
        <ecNumber evidence="6">3.1.3.1</ecNumber>
    </submittedName>
</protein>
<evidence type="ECO:0000256" key="4">
    <source>
        <dbReference type="SAM" id="MobiDB-lite"/>
    </source>
</evidence>
<feature type="region of interest" description="Disordered" evidence="4">
    <location>
        <begin position="193"/>
        <end position="214"/>
    </location>
</feature>
<feature type="binding site" evidence="3">
    <location>
        <position position="481"/>
    </location>
    <ligand>
        <name>Mg(2+)</name>
        <dbReference type="ChEBI" id="CHEBI:18420"/>
    </ligand>
</feature>
<reference evidence="6 7" key="1">
    <citation type="submission" date="2019-02" db="EMBL/GenBank/DDBJ databases">
        <title>Deep-cultivation of Planctomycetes and their phenomic and genomic characterization uncovers novel biology.</title>
        <authorList>
            <person name="Wiegand S."/>
            <person name="Jogler M."/>
            <person name="Boedeker C."/>
            <person name="Pinto D."/>
            <person name="Vollmers J."/>
            <person name="Rivas-Marin E."/>
            <person name="Kohn T."/>
            <person name="Peeters S.H."/>
            <person name="Heuer A."/>
            <person name="Rast P."/>
            <person name="Oberbeckmann S."/>
            <person name="Bunk B."/>
            <person name="Jeske O."/>
            <person name="Meyerdierks A."/>
            <person name="Storesund J.E."/>
            <person name="Kallscheuer N."/>
            <person name="Luecker S."/>
            <person name="Lage O.M."/>
            <person name="Pohl T."/>
            <person name="Merkel B.J."/>
            <person name="Hornburger P."/>
            <person name="Mueller R.-W."/>
            <person name="Bruemmer F."/>
            <person name="Labrenz M."/>
            <person name="Spormann A.M."/>
            <person name="Op den Camp H."/>
            <person name="Overmann J."/>
            <person name="Amann R."/>
            <person name="Jetten M.S.M."/>
            <person name="Mascher T."/>
            <person name="Medema M.H."/>
            <person name="Devos D.P."/>
            <person name="Kaster A.-K."/>
            <person name="Ovreas L."/>
            <person name="Rohde M."/>
            <person name="Galperin M.Y."/>
            <person name="Jogler C."/>
        </authorList>
    </citation>
    <scope>NUCLEOTIDE SEQUENCE [LARGE SCALE GENOMIC DNA]</scope>
    <source>
        <strain evidence="6 7">Q31a</strain>
    </source>
</reference>
<feature type="binding site" evidence="3">
    <location>
        <position position="486"/>
    </location>
    <ligand>
        <name>Zn(2+)</name>
        <dbReference type="ChEBI" id="CHEBI:29105"/>
        <label>2</label>
    </ligand>
</feature>
<dbReference type="Gene3D" id="3.40.720.10">
    <property type="entry name" value="Alkaline Phosphatase, subunit A"/>
    <property type="match status" value="1"/>
</dbReference>
<dbReference type="Pfam" id="PF00245">
    <property type="entry name" value="Alk_phosphatase"/>
    <property type="match status" value="1"/>
</dbReference>
<evidence type="ECO:0000313" key="7">
    <source>
        <dbReference type="Proteomes" id="UP000318017"/>
    </source>
</evidence>
<keyword evidence="5" id="KW-0732">Signal</keyword>
<dbReference type="OrthoDB" id="9794455at2"/>
<feature type="binding site" evidence="3">
    <location>
        <position position="490"/>
    </location>
    <ligand>
        <name>Zn(2+)</name>
        <dbReference type="ChEBI" id="CHEBI:29105"/>
        <label>2</label>
    </ligand>
</feature>
<keyword evidence="3" id="KW-0479">Metal-binding</keyword>
<feature type="chain" id="PRO_5022233287" evidence="5">
    <location>
        <begin position="32"/>
        <end position="546"/>
    </location>
</feature>
<name>A0A518GFM2_9BACT</name>
<evidence type="ECO:0000313" key="6">
    <source>
        <dbReference type="EMBL" id="QDV27396.1"/>
    </source>
</evidence>
<sequence precursor="true">MKLNLRTKNLRRHGLAIALLSCLAAPSALHAKDPIADLQAEAITTGKAEFGHWGPNKDKYSSWTTHSNRLIPVYSFGGNLDQVSGENSVYRSAEGLTKLYGTLPPETLNPQAEYFDQTDVYRLQEMAAAAGKKHIVLFVFDGMDWQTTRAAAIAKSGAVKYDEGRGTGLYIQDYAGTETDFGYCVTSPHNNGTSVSVDKQRVTNPGGKTLGGYDPARGGEFPWSEFPDANYPISAGDDENKHAYTDSSSSATSLTSGIKTYNNAVNVDFAGREALSIARKLQADGFATGAVTSVPISHATPASAYASNVHRGDYQDITRDLLGLPSIFHPGGLPGLDVLIGAGWGETAEKDGGQGENFVPGNKYLTTADQQLADVANGGNYVIAERTAGQPGPDVLNAGVQAAIENKQRLLGYFGASKGHLPFQTADGGYNPVANTGNASSAKAESYSSADIEENVTLSQMTTAALEVLDARSERWWLMIEAGDVDWGNHSNNIDNSIGAVLSGDMAFKTLVDWVDAQDGWEETFVVVTSDHGHYLVLDQPELLAQ</sequence>
<dbReference type="Proteomes" id="UP000318017">
    <property type="component" value="Chromosome"/>
</dbReference>
<organism evidence="6 7">
    <name type="scientific">Aureliella helgolandensis</name>
    <dbReference type="NCBI Taxonomy" id="2527968"/>
    <lineage>
        <taxon>Bacteria</taxon>
        <taxon>Pseudomonadati</taxon>
        <taxon>Planctomycetota</taxon>
        <taxon>Planctomycetia</taxon>
        <taxon>Pirellulales</taxon>
        <taxon>Pirellulaceae</taxon>
        <taxon>Aureliella</taxon>
    </lineage>
</organism>
<dbReference type="PANTHER" id="PTHR11596">
    <property type="entry name" value="ALKALINE PHOSPHATASE"/>
    <property type="match status" value="1"/>
</dbReference>
<feature type="binding site" evidence="3">
    <location>
        <position position="298"/>
    </location>
    <ligand>
        <name>Mg(2+)</name>
        <dbReference type="ChEBI" id="CHEBI:18420"/>
    </ligand>
</feature>
<feature type="active site" description="Phosphoserine intermediate" evidence="2">
    <location>
        <position position="247"/>
    </location>
</feature>
<comment type="cofactor">
    <cofactor evidence="3">
        <name>Zn(2+)</name>
        <dbReference type="ChEBI" id="CHEBI:29105"/>
    </cofactor>
    <text evidence="3">Binds 2 Zn(2+) ions.</text>
</comment>
<dbReference type="SMART" id="SM00098">
    <property type="entry name" value="alkPPc"/>
    <property type="match status" value="1"/>
</dbReference>
<feature type="binding site" evidence="3">
    <location>
        <position position="300"/>
    </location>
    <ligand>
        <name>Mg(2+)</name>
        <dbReference type="ChEBI" id="CHEBI:18420"/>
    </ligand>
</feature>
<feature type="binding site" evidence="3">
    <location>
        <position position="531"/>
    </location>
    <ligand>
        <name>Zn(2+)</name>
        <dbReference type="ChEBI" id="CHEBI:29105"/>
        <label>2</label>
    </ligand>
</feature>
<dbReference type="RefSeq" id="WP_145084730.1">
    <property type="nucleotide sequence ID" value="NZ_CP036298.1"/>
</dbReference>
<evidence type="ECO:0000256" key="1">
    <source>
        <dbReference type="ARBA" id="ARBA00022553"/>
    </source>
</evidence>
<dbReference type="InterPro" id="IPR017850">
    <property type="entry name" value="Alkaline_phosphatase_core_sf"/>
</dbReference>
<evidence type="ECO:0000256" key="3">
    <source>
        <dbReference type="PIRSR" id="PIRSR601952-2"/>
    </source>
</evidence>
<dbReference type="KEGG" id="ahel:Q31a_57850"/>
<dbReference type="EC" id="3.1.3.1" evidence="6"/>
<dbReference type="GO" id="GO:0046872">
    <property type="term" value="F:metal ion binding"/>
    <property type="evidence" value="ECO:0007669"/>
    <property type="project" value="UniProtKB-KW"/>
</dbReference>
<feature type="signal peptide" evidence="5">
    <location>
        <begin position="1"/>
        <end position="31"/>
    </location>
</feature>